<organism evidence="2 3">
    <name type="scientific">Leptospirillum ferriphilum</name>
    <dbReference type="NCBI Taxonomy" id="178606"/>
    <lineage>
        <taxon>Bacteria</taxon>
        <taxon>Pseudomonadati</taxon>
        <taxon>Nitrospirota</taxon>
        <taxon>Nitrospiria</taxon>
        <taxon>Nitrospirales</taxon>
        <taxon>Nitrospiraceae</taxon>
        <taxon>Leptospirillum</taxon>
    </lineage>
</organism>
<dbReference type="SMART" id="SM00429">
    <property type="entry name" value="IPT"/>
    <property type="match status" value="1"/>
</dbReference>
<sequence>MGTPVVSSIAPNNGAATGGTIVTITGTGLTGAIAVGFGSMNATSLAVSSDTQVIAISPPGSGTVNVTVVGPGGQSPPNPAAQFAYTAVTGSSFGPYYSDPALTGQVVGSLVSALQNSTSPAARQAQAILMRRLALQGDVVGARVPPPRNITEIGGYLNMLATLKDSATREQALAGILGVAGASPELGWEEAEPPFAMVSVINDRPPGPAQASLPITVLVRSDFAGPLQAAMLTLHLKGATLPMVGPTAIMLPPGIPGAILPDDLLPYLGRILMLAPAAALVNPATDPLAFVRITGTGNPFVVAAGAINPATSPVTPENYDALQCNVVSCTTIPLSNASFVPLASTLATAGFYQVSPPPQPTNNLDISWTRFTNVTGLVIGQTKLGDELALLYDPGEIACSVFASMQNAVWNGTTFA</sequence>
<dbReference type="InterPro" id="IPR002909">
    <property type="entry name" value="IPT_dom"/>
</dbReference>
<evidence type="ECO:0000313" key="3">
    <source>
        <dbReference type="Proteomes" id="UP000029452"/>
    </source>
</evidence>
<reference evidence="2 3" key="1">
    <citation type="submission" date="2014-06" db="EMBL/GenBank/DDBJ databases">
        <title>Draft genome sequence of iron oxidizing acidophile Leptospirillum ferriphilum DSM14647.</title>
        <authorList>
            <person name="Cardenas J.P."/>
            <person name="Lazcano M."/>
            <person name="Ossandon F.J."/>
            <person name="Corbett M."/>
            <person name="Holmes D.S."/>
            <person name="Watkin E."/>
        </authorList>
    </citation>
    <scope>NUCLEOTIDE SEQUENCE [LARGE SCALE GENOMIC DNA]</scope>
    <source>
        <strain evidence="2 3">DSM 14647</strain>
    </source>
</reference>
<dbReference type="Proteomes" id="UP000029452">
    <property type="component" value="Unassembled WGS sequence"/>
</dbReference>
<comment type="caution">
    <text evidence="2">The sequence shown here is derived from an EMBL/GenBank/DDBJ whole genome shotgun (WGS) entry which is preliminary data.</text>
</comment>
<dbReference type="RefSeq" id="WP_052157880.1">
    <property type="nucleotide sequence ID" value="NZ_JPGK01000006.1"/>
</dbReference>
<accession>A0A094WA62</accession>
<name>A0A094WA62_9BACT</name>
<dbReference type="InterPro" id="IPR014756">
    <property type="entry name" value="Ig_E-set"/>
</dbReference>
<protein>
    <recommendedName>
        <fullName evidence="1">IPT/TIG domain-containing protein</fullName>
    </recommendedName>
</protein>
<dbReference type="Pfam" id="PF01833">
    <property type="entry name" value="TIG"/>
    <property type="match status" value="1"/>
</dbReference>
<dbReference type="Gene3D" id="2.60.40.10">
    <property type="entry name" value="Immunoglobulins"/>
    <property type="match status" value="1"/>
</dbReference>
<dbReference type="EMBL" id="JPGK01000006">
    <property type="protein sequence ID" value="KGA93420.1"/>
    <property type="molecule type" value="Genomic_DNA"/>
</dbReference>
<feature type="domain" description="IPT/TIG" evidence="1">
    <location>
        <begin position="3"/>
        <end position="86"/>
    </location>
</feature>
<gene>
    <name evidence="2" type="ORF">LptCag_0033</name>
</gene>
<proteinExistence type="predicted"/>
<dbReference type="OrthoDB" id="1013705at2"/>
<dbReference type="InterPro" id="IPR013783">
    <property type="entry name" value="Ig-like_fold"/>
</dbReference>
<dbReference type="PATRIC" id="fig|178606.4.peg.1631"/>
<dbReference type="AlphaFoldDB" id="A0A094WA62"/>
<evidence type="ECO:0000313" key="2">
    <source>
        <dbReference type="EMBL" id="KGA93420.1"/>
    </source>
</evidence>
<evidence type="ECO:0000259" key="1">
    <source>
        <dbReference type="SMART" id="SM00429"/>
    </source>
</evidence>
<dbReference type="SUPFAM" id="SSF81296">
    <property type="entry name" value="E set domains"/>
    <property type="match status" value="1"/>
</dbReference>
<dbReference type="CDD" id="cd00102">
    <property type="entry name" value="IPT"/>
    <property type="match status" value="1"/>
</dbReference>